<dbReference type="PANTHER" id="PTHR31170:SF17">
    <property type="match status" value="1"/>
</dbReference>
<accession>A0A2P6QVI1</accession>
<dbReference type="Pfam" id="PF03140">
    <property type="entry name" value="DUF247"/>
    <property type="match status" value="1"/>
</dbReference>
<sequence length="139" mass="16117">MDCMFQHICHDLLLLENQIPWFVLECLYAITRKSYPHDPSLQILMLTVFTSQPPLAHSCKFYAGYLLDRNDHDDDEMILHILDLIRTSIVFPFKEFVPSDTKYKKCLWIKKKPNKKYGSEIPPAATLSQAGIKFESGLP</sequence>
<proteinExistence type="predicted"/>
<evidence type="ECO:0000313" key="1">
    <source>
        <dbReference type="EMBL" id="PRQ38190.1"/>
    </source>
</evidence>
<dbReference type="Proteomes" id="UP000238479">
    <property type="component" value="Chromosome 4"/>
</dbReference>
<protein>
    <submittedName>
        <fullName evidence="1">Uncharacterized protein</fullName>
    </submittedName>
</protein>
<comment type="caution">
    <text evidence="1">The sequence shown here is derived from an EMBL/GenBank/DDBJ whole genome shotgun (WGS) entry which is preliminary data.</text>
</comment>
<dbReference type="Gramene" id="PRQ38190">
    <property type="protein sequence ID" value="PRQ38190"/>
    <property type="gene ID" value="RchiOBHm_Chr4g0411031"/>
</dbReference>
<dbReference type="AlphaFoldDB" id="A0A2P6QVI1"/>
<keyword evidence="2" id="KW-1185">Reference proteome</keyword>
<dbReference type="InterPro" id="IPR004158">
    <property type="entry name" value="DUF247_pln"/>
</dbReference>
<dbReference type="EMBL" id="PDCK01000042">
    <property type="protein sequence ID" value="PRQ38190.1"/>
    <property type="molecule type" value="Genomic_DNA"/>
</dbReference>
<name>A0A2P6QVI1_ROSCH</name>
<organism evidence="1 2">
    <name type="scientific">Rosa chinensis</name>
    <name type="common">China rose</name>
    <dbReference type="NCBI Taxonomy" id="74649"/>
    <lineage>
        <taxon>Eukaryota</taxon>
        <taxon>Viridiplantae</taxon>
        <taxon>Streptophyta</taxon>
        <taxon>Embryophyta</taxon>
        <taxon>Tracheophyta</taxon>
        <taxon>Spermatophyta</taxon>
        <taxon>Magnoliopsida</taxon>
        <taxon>eudicotyledons</taxon>
        <taxon>Gunneridae</taxon>
        <taxon>Pentapetalae</taxon>
        <taxon>rosids</taxon>
        <taxon>fabids</taxon>
        <taxon>Rosales</taxon>
        <taxon>Rosaceae</taxon>
        <taxon>Rosoideae</taxon>
        <taxon>Rosoideae incertae sedis</taxon>
        <taxon>Rosa</taxon>
    </lineage>
</organism>
<reference evidence="1 2" key="1">
    <citation type="journal article" date="2018" name="Nat. Genet.">
        <title>The Rosa genome provides new insights in the design of modern roses.</title>
        <authorList>
            <person name="Bendahmane M."/>
        </authorList>
    </citation>
    <scope>NUCLEOTIDE SEQUENCE [LARGE SCALE GENOMIC DNA]</scope>
    <source>
        <strain evidence="2">cv. Old Blush</strain>
    </source>
</reference>
<dbReference type="PANTHER" id="PTHR31170">
    <property type="entry name" value="BNAC04G53230D PROTEIN"/>
    <property type="match status" value="1"/>
</dbReference>
<evidence type="ECO:0000313" key="2">
    <source>
        <dbReference type="Proteomes" id="UP000238479"/>
    </source>
</evidence>
<gene>
    <name evidence="1" type="ORF">RchiOBHm_Chr4g0411031</name>
</gene>